<dbReference type="GO" id="GO:0046872">
    <property type="term" value="F:metal ion binding"/>
    <property type="evidence" value="ECO:0007669"/>
    <property type="project" value="UniProtKB-KW"/>
</dbReference>
<feature type="signal peptide" evidence="4">
    <location>
        <begin position="1"/>
        <end position="19"/>
    </location>
</feature>
<accession>A0A4S4E9B9</accession>
<feature type="compositionally biased region" description="Pro residues" evidence="3">
    <location>
        <begin position="114"/>
        <end position="147"/>
    </location>
</feature>
<keyword evidence="2" id="KW-0186">Copper</keyword>
<feature type="domain" description="Phytocyanin" evidence="5">
    <location>
        <begin position="1"/>
        <end position="104"/>
    </location>
</feature>
<evidence type="ECO:0000256" key="4">
    <source>
        <dbReference type="SAM" id="SignalP"/>
    </source>
</evidence>
<organism evidence="6 7">
    <name type="scientific">Camellia sinensis var. sinensis</name>
    <name type="common">China tea</name>
    <dbReference type="NCBI Taxonomy" id="542762"/>
    <lineage>
        <taxon>Eukaryota</taxon>
        <taxon>Viridiplantae</taxon>
        <taxon>Streptophyta</taxon>
        <taxon>Embryophyta</taxon>
        <taxon>Tracheophyta</taxon>
        <taxon>Spermatophyta</taxon>
        <taxon>Magnoliopsida</taxon>
        <taxon>eudicotyledons</taxon>
        <taxon>Gunneridae</taxon>
        <taxon>Pentapetalae</taxon>
        <taxon>asterids</taxon>
        <taxon>Ericales</taxon>
        <taxon>Theaceae</taxon>
        <taxon>Camellia</taxon>
    </lineage>
</organism>
<dbReference type="PROSITE" id="PS51485">
    <property type="entry name" value="PHYTOCYANIN"/>
    <property type="match status" value="1"/>
</dbReference>
<comment type="caution">
    <text evidence="6">The sequence shown here is derived from an EMBL/GenBank/DDBJ whole genome shotgun (WGS) entry which is preliminary data.</text>
</comment>
<evidence type="ECO:0000259" key="5">
    <source>
        <dbReference type="PROSITE" id="PS51485"/>
    </source>
</evidence>
<evidence type="ECO:0000313" key="6">
    <source>
        <dbReference type="EMBL" id="THG12718.1"/>
    </source>
</evidence>
<dbReference type="STRING" id="542762.A0A4S4E9B9"/>
<feature type="region of interest" description="Disordered" evidence="3">
    <location>
        <begin position="104"/>
        <end position="147"/>
    </location>
</feature>
<evidence type="ECO:0000256" key="2">
    <source>
        <dbReference type="ARBA" id="ARBA00023008"/>
    </source>
</evidence>
<keyword evidence="4" id="KW-0732">Signal</keyword>
<dbReference type="Proteomes" id="UP000306102">
    <property type="component" value="Unassembled WGS sequence"/>
</dbReference>
<dbReference type="InterPro" id="IPR008972">
    <property type="entry name" value="Cupredoxin"/>
</dbReference>
<name>A0A4S4E9B9_CAMSN</name>
<dbReference type="InterPro" id="IPR039391">
    <property type="entry name" value="Phytocyanin-like"/>
</dbReference>
<gene>
    <name evidence="6" type="ORF">TEA_026845</name>
</gene>
<sequence length="180" mass="18984">MGLGKKLVIMLVMVVSVCGVSKGAVYKVGDSAGWTNTGHYNKQFHNVIRVTHKNFNACNATAPYFTLNSGNDSFTITRGGHFYFICSLPGHCEAGQKVDVRVPKTTNTTAPHPTSSPAPAPHQTPQSPPLPSPSLSPSPPVLLSPVPAPNVPAPQNSASSLSKVWLSIVVLSFSVSGFAY</sequence>
<dbReference type="Pfam" id="PF02298">
    <property type="entry name" value="Cu_bind_like"/>
    <property type="match status" value="1"/>
</dbReference>
<dbReference type="SUPFAM" id="SSF49503">
    <property type="entry name" value="Cupredoxins"/>
    <property type="match status" value="1"/>
</dbReference>
<dbReference type="PROSITE" id="PS00196">
    <property type="entry name" value="COPPER_BLUE"/>
    <property type="match status" value="1"/>
</dbReference>
<dbReference type="EMBL" id="SDRB02006393">
    <property type="protein sequence ID" value="THG12718.1"/>
    <property type="molecule type" value="Genomic_DNA"/>
</dbReference>
<dbReference type="InterPro" id="IPR003245">
    <property type="entry name" value="Phytocyanin_dom"/>
</dbReference>
<dbReference type="PANTHER" id="PTHR33021:SF235">
    <property type="entry name" value="COPPER ION BINDING _ ELECTRON CARRIER PROTEIN-RELATED"/>
    <property type="match status" value="1"/>
</dbReference>
<evidence type="ECO:0000256" key="3">
    <source>
        <dbReference type="SAM" id="MobiDB-lite"/>
    </source>
</evidence>
<dbReference type="GO" id="GO:0009055">
    <property type="term" value="F:electron transfer activity"/>
    <property type="evidence" value="ECO:0007669"/>
    <property type="project" value="InterPro"/>
</dbReference>
<protein>
    <recommendedName>
        <fullName evidence="5">Phytocyanin domain-containing protein</fullName>
    </recommendedName>
</protein>
<feature type="chain" id="PRO_5020301652" description="Phytocyanin domain-containing protein" evidence="4">
    <location>
        <begin position="20"/>
        <end position="180"/>
    </location>
</feature>
<dbReference type="AlphaFoldDB" id="A0A4S4E9B9"/>
<reference evidence="6 7" key="1">
    <citation type="journal article" date="2018" name="Proc. Natl. Acad. Sci. U.S.A.">
        <title>Draft genome sequence of Camellia sinensis var. sinensis provides insights into the evolution of the tea genome and tea quality.</title>
        <authorList>
            <person name="Wei C."/>
            <person name="Yang H."/>
            <person name="Wang S."/>
            <person name="Zhao J."/>
            <person name="Liu C."/>
            <person name="Gao L."/>
            <person name="Xia E."/>
            <person name="Lu Y."/>
            <person name="Tai Y."/>
            <person name="She G."/>
            <person name="Sun J."/>
            <person name="Cao H."/>
            <person name="Tong W."/>
            <person name="Gao Q."/>
            <person name="Li Y."/>
            <person name="Deng W."/>
            <person name="Jiang X."/>
            <person name="Wang W."/>
            <person name="Chen Q."/>
            <person name="Zhang S."/>
            <person name="Li H."/>
            <person name="Wu J."/>
            <person name="Wang P."/>
            <person name="Li P."/>
            <person name="Shi C."/>
            <person name="Zheng F."/>
            <person name="Jian J."/>
            <person name="Huang B."/>
            <person name="Shan D."/>
            <person name="Shi M."/>
            <person name="Fang C."/>
            <person name="Yue Y."/>
            <person name="Li F."/>
            <person name="Li D."/>
            <person name="Wei S."/>
            <person name="Han B."/>
            <person name="Jiang C."/>
            <person name="Yin Y."/>
            <person name="Xia T."/>
            <person name="Zhang Z."/>
            <person name="Bennetzen J.L."/>
            <person name="Zhao S."/>
            <person name="Wan X."/>
        </authorList>
    </citation>
    <scope>NUCLEOTIDE SEQUENCE [LARGE SCALE GENOMIC DNA]</scope>
    <source>
        <strain evidence="7">cv. Shuchazao</strain>
        <tissue evidence="6">Leaf</tissue>
    </source>
</reference>
<dbReference type="PANTHER" id="PTHR33021">
    <property type="entry name" value="BLUE COPPER PROTEIN"/>
    <property type="match status" value="1"/>
</dbReference>
<evidence type="ECO:0000313" key="7">
    <source>
        <dbReference type="Proteomes" id="UP000306102"/>
    </source>
</evidence>
<dbReference type="InterPro" id="IPR028871">
    <property type="entry name" value="BlueCu_1_BS"/>
</dbReference>
<keyword evidence="1" id="KW-0479">Metal-binding</keyword>
<evidence type="ECO:0000256" key="1">
    <source>
        <dbReference type="ARBA" id="ARBA00022723"/>
    </source>
</evidence>
<proteinExistence type="predicted"/>
<dbReference type="GO" id="GO:0005886">
    <property type="term" value="C:plasma membrane"/>
    <property type="evidence" value="ECO:0007669"/>
    <property type="project" value="TreeGrafter"/>
</dbReference>
<dbReference type="Gene3D" id="2.60.40.420">
    <property type="entry name" value="Cupredoxins - blue copper proteins"/>
    <property type="match status" value="1"/>
</dbReference>
<keyword evidence="7" id="KW-1185">Reference proteome</keyword>